<dbReference type="Proteomes" id="UP000523007">
    <property type="component" value="Unassembled WGS sequence"/>
</dbReference>
<comment type="caution">
    <text evidence="1">The sequence shown here is derived from an EMBL/GenBank/DDBJ whole genome shotgun (WGS) entry which is preliminary data.</text>
</comment>
<dbReference type="EMBL" id="JACHJT010000001">
    <property type="protein sequence ID" value="MBB4932365.1"/>
    <property type="molecule type" value="Genomic_DNA"/>
</dbReference>
<proteinExistence type="predicted"/>
<reference evidence="1 2" key="1">
    <citation type="submission" date="2020-08" db="EMBL/GenBank/DDBJ databases">
        <title>Sequencing the genomes of 1000 actinobacteria strains.</title>
        <authorList>
            <person name="Klenk H.-P."/>
        </authorList>
    </citation>
    <scope>NUCLEOTIDE SEQUENCE [LARGE SCALE GENOMIC DNA]</scope>
    <source>
        <strain evidence="1 2">DSM 102030</strain>
    </source>
</reference>
<name>A0A7W7RI27_9ACTN</name>
<gene>
    <name evidence="1" type="ORF">F4561_003185</name>
</gene>
<dbReference type="RefSeq" id="WP_184579734.1">
    <property type="nucleotide sequence ID" value="NZ_JACHJT010000001.1"/>
</dbReference>
<sequence>MAHVSGDRLLVLTDSVDYHPWGYLGPALLLDLHNGRLVAELRGERGAPMGNGRFLVGLQGYDVFDTWLHDRDGTLLTSWRSFGYYIPDPDSTVRVIEQPNRTPPSTHVVRLLPDGGIERGPSLSAGRPPTPVVLADGTAMVLDQGVLRAFDWSLRGEEVARLLSVEPNKLHLFPSRVRLEGDRLTVTVTELRNLAQVQAVEPVQAVERNQWTFACQQAGR</sequence>
<evidence type="ECO:0000313" key="2">
    <source>
        <dbReference type="Proteomes" id="UP000523007"/>
    </source>
</evidence>
<evidence type="ECO:0000313" key="1">
    <source>
        <dbReference type="EMBL" id="MBB4932365.1"/>
    </source>
</evidence>
<accession>A0A7W7RI27</accession>
<dbReference type="AlphaFoldDB" id="A0A7W7RI27"/>
<keyword evidence="2" id="KW-1185">Reference proteome</keyword>
<organism evidence="1 2">
    <name type="scientific">Lipingzhangella halophila</name>
    <dbReference type="NCBI Taxonomy" id="1783352"/>
    <lineage>
        <taxon>Bacteria</taxon>
        <taxon>Bacillati</taxon>
        <taxon>Actinomycetota</taxon>
        <taxon>Actinomycetes</taxon>
        <taxon>Streptosporangiales</taxon>
        <taxon>Nocardiopsidaceae</taxon>
        <taxon>Lipingzhangella</taxon>
    </lineage>
</organism>
<protein>
    <submittedName>
        <fullName evidence="1">Uncharacterized protein</fullName>
    </submittedName>
</protein>